<evidence type="ECO:0000256" key="1">
    <source>
        <dbReference type="ARBA" id="ARBA00004141"/>
    </source>
</evidence>
<keyword evidence="12" id="KW-1185">Reference proteome</keyword>
<dbReference type="Pfam" id="PF00005">
    <property type="entry name" value="ABC_tran"/>
    <property type="match status" value="2"/>
</dbReference>
<evidence type="ECO:0000313" key="12">
    <source>
        <dbReference type="Proteomes" id="UP000481858"/>
    </source>
</evidence>
<dbReference type="InterPro" id="IPR027417">
    <property type="entry name" value="P-loop_NTPase"/>
</dbReference>
<dbReference type="InterPro" id="IPR050173">
    <property type="entry name" value="ABC_transporter_C-like"/>
</dbReference>
<dbReference type="GO" id="GO:0016887">
    <property type="term" value="F:ATP hydrolysis activity"/>
    <property type="evidence" value="ECO:0007669"/>
    <property type="project" value="InterPro"/>
</dbReference>
<feature type="domain" description="ABC transmembrane type-1" evidence="10">
    <location>
        <begin position="568"/>
        <end position="847"/>
    </location>
</feature>
<dbReference type="InterPro" id="IPR003439">
    <property type="entry name" value="ABC_transporter-like_ATP-bd"/>
</dbReference>
<dbReference type="Pfam" id="PF00664">
    <property type="entry name" value="ABC_membrane"/>
    <property type="match status" value="2"/>
</dbReference>
<dbReference type="AlphaFoldDB" id="A0A7C8MTN6"/>
<dbReference type="InterPro" id="IPR011527">
    <property type="entry name" value="ABC1_TM_dom"/>
</dbReference>
<keyword evidence="6 8" id="KW-1133">Transmembrane helix</keyword>
<feature type="transmembrane region" description="Helical" evidence="8">
    <location>
        <begin position="693"/>
        <end position="717"/>
    </location>
</feature>
<reference evidence="11 12" key="1">
    <citation type="submission" date="2019-12" db="EMBL/GenBank/DDBJ databases">
        <title>Draft genome sequence of the ascomycete Xylaria multiplex DSM 110363.</title>
        <authorList>
            <person name="Buettner E."/>
            <person name="Kellner H."/>
        </authorList>
    </citation>
    <scope>NUCLEOTIDE SEQUENCE [LARGE SCALE GENOMIC DNA]</scope>
    <source>
        <strain evidence="11 12">DSM 110363</strain>
    </source>
</reference>
<keyword evidence="2" id="KW-0813">Transport</keyword>
<feature type="domain" description="ABC transporter" evidence="9">
    <location>
        <begin position="268"/>
        <end position="515"/>
    </location>
</feature>
<dbReference type="InterPro" id="IPR017871">
    <property type="entry name" value="ABC_transporter-like_CS"/>
</dbReference>
<feature type="transmembrane region" description="Helical" evidence="8">
    <location>
        <begin position="567"/>
        <end position="587"/>
    </location>
</feature>
<dbReference type="OrthoDB" id="4139357at2759"/>
<name>A0A7C8MTN6_9PEZI</name>
<feature type="transmembrane region" description="Helical" evidence="8">
    <location>
        <begin position="607"/>
        <end position="629"/>
    </location>
</feature>
<evidence type="ECO:0000259" key="10">
    <source>
        <dbReference type="PROSITE" id="PS50929"/>
    </source>
</evidence>
<feature type="transmembrane region" description="Helical" evidence="8">
    <location>
        <begin position="210"/>
        <end position="232"/>
    </location>
</feature>
<dbReference type="InterPro" id="IPR003593">
    <property type="entry name" value="AAA+_ATPase"/>
</dbReference>
<dbReference type="Proteomes" id="UP000481858">
    <property type="component" value="Unassembled WGS sequence"/>
</dbReference>
<dbReference type="InterPro" id="IPR036640">
    <property type="entry name" value="ABC1_TM_sf"/>
</dbReference>
<accession>A0A7C8MTN6</accession>
<keyword evidence="3 8" id="KW-0812">Transmembrane</keyword>
<dbReference type="SUPFAM" id="SSF90123">
    <property type="entry name" value="ABC transporter transmembrane region"/>
    <property type="match status" value="2"/>
</dbReference>
<dbReference type="InterPro" id="IPR044726">
    <property type="entry name" value="ABCC_6TM_D2"/>
</dbReference>
<sequence length="1143" mass="126213">MAIYIGLALSTAIYQNSLNILKLMTRSALIGLIHEKIMDSPSISYDDGEASTLMSTDADSLDGIAEMFHETWAQIIEVLIGITLLAREVGWIWPLPLFLIYLCSHMSRFVAKNLQPRQKAWNNATQNRLAVVSSMLSSIKIVKMVGLQLNLTHRIQQLREAELWEASKLRWIRVYYNMSANALGIFSPAITLVIFAVISSSQGRELDTETAFTTVAILSMITHPANMIMTIVPRAVSAFAGFERIQSFLVRPSLETYRTTQPERVTNRQPRNVSFHQATSSPAIKIERLKIGQEHIVLENVNIEVAVGSLTIVSGPTGSGKTTLLRAIIGEIAPSHGSVSLATAPIAYCAQRPWLPSGTVQDVICGAPNAVVHLNENDERWYHEVTEICCLTHDFESFPNADRTQVGSRGLNLSGGQRQRVTLARALFARCDILMLDDILSGLDGDTEKAIFNNLFGPTGLIRRLKTTVVLVSNSSQYFEAADHIIVLDQHGVLEQGSWENIKAKAGSISKFSRSHNPKDNPVLSANFDHLNKQTQVGMETEADLARRTGDPALYSYYFRSVQLSTLVFLIITPTIYAFSIIFPQYWLQLWTEAGGKNTWFYTTGYILISIISWTSTCAQMWCLLIRLAPQSGWRLHQRLLDIIASAPLSYFSQTENGSTLNRFSQDIQFIDNQLPSALQTVIVQILKLVMQVIILCVAQKWLAVSLSACMLVLYIVQKVYLRTSRQLRYLELQSRAGIFSSFLDSGWQIEGLETIRAFGWSEAVRQDNIRCVNDAQRPEFMLLCLQRWLNIVLDLLAAAIAASVLAIAVALRGHVSGGQIGVALNIMLVVNGTLLKLVVSWTNLENSLGAISRIKLLEMTTPSEGGSLSSLAPSESWPPRGHIKINNISASYKASSVVLKNVSLDIPAGQKLIVCGRTGSGKSTLLSVLLRLLEPRSGIIELDGIDTKQVSLDVLRRKCFVAVTQDPLLMPNETLRFNLDPDSSTSDGLITSAISKAGLGSHFLSRNIRSGEEAASFAEHPILDRKLSLFKELSVGQCQLFALCRALVKTISLRDSGVMPVVLLDEITSSLDTTTESIVHRIIDDEFTKRGHTVIIVAHRLGALEEHTNPGRDAVVLMADGRVQEVIQDLGPATFQNLAKIA</sequence>
<evidence type="ECO:0000256" key="5">
    <source>
        <dbReference type="ARBA" id="ARBA00022840"/>
    </source>
</evidence>
<feature type="domain" description="ABC transporter" evidence="9">
    <location>
        <begin position="884"/>
        <end position="1140"/>
    </location>
</feature>
<feature type="domain" description="ABC transmembrane type-1" evidence="10">
    <location>
        <begin position="1"/>
        <end position="237"/>
    </location>
</feature>
<dbReference type="PANTHER" id="PTHR24223:SF345">
    <property type="entry name" value="ABC MULTIDRUG TRANSPORTER (EUROFUNG)"/>
    <property type="match status" value="1"/>
</dbReference>
<gene>
    <name evidence="11" type="ORF">GQX73_g5239</name>
</gene>
<evidence type="ECO:0000256" key="8">
    <source>
        <dbReference type="SAM" id="Phobius"/>
    </source>
</evidence>
<protein>
    <recommendedName>
        <fullName evidence="13">ABC transporter domain-containing protein</fullName>
    </recommendedName>
</protein>
<evidence type="ECO:0000256" key="2">
    <source>
        <dbReference type="ARBA" id="ARBA00022448"/>
    </source>
</evidence>
<dbReference type="GO" id="GO:0016020">
    <property type="term" value="C:membrane"/>
    <property type="evidence" value="ECO:0007669"/>
    <property type="project" value="UniProtKB-SubCell"/>
</dbReference>
<keyword evidence="4" id="KW-0547">Nucleotide-binding</keyword>
<dbReference type="PROSITE" id="PS00211">
    <property type="entry name" value="ABC_TRANSPORTER_1"/>
    <property type="match status" value="2"/>
</dbReference>
<evidence type="ECO:0000256" key="3">
    <source>
        <dbReference type="ARBA" id="ARBA00022692"/>
    </source>
</evidence>
<dbReference type="GO" id="GO:0140359">
    <property type="term" value="F:ABC-type transporter activity"/>
    <property type="evidence" value="ECO:0007669"/>
    <property type="project" value="InterPro"/>
</dbReference>
<dbReference type="Gene3D" id="3.40.50.300">
    <property type="entry name" value="P-loop containing nucleotide triphosphate hydrolases"/>
    <property type="match status" value="2"/>
</dbReference>
<evidence type="ECO:0008006" key="13">
    <source>
        <dbReference type="Google" id="ProtNLM"/>
    </source>
</evidence>
<dbReference type="InParanoid" id="A0A7C8MTN6"/>
<comment type="caution">
    <text evidence="11">The sequence shown here is derived from an EMBL/GenBank/DDBJ whole genome shotgun (WGS) entry which is preliminary data.</text>
</comment>
<feature type="transmembrane region" description="Helical" evidence="8">
    <location>
        <begin position="789"/>
        <end position="812"/>
    </location>
</feature>
<dbReference type="SUPFAM" id="SSF52540">
    <property type="entry name" value="P-loop containing nucleoside triphosphate hydrolases"/>
    <property type="match status" value="2"/>
</dbReference>
<keyword evidence="5" id="KW-0067">ATP-binding</keyword>
<keyword evidence="7 8" id="KW-0472">Membrane</keyword>
<feature type="transmembrane region" description="Helical" evidence="8">
    <location>
        <begin position="174"/>
        <end position="198"/>
    </location>
</feature>
<dbReference type="PROSITE" id="PS50893">
    <property type="entry name" value="ABC_TRANSPORTER_2"/>
    <property type="match status" value="2"/>
</dbReference>
<evidence type="ECO:0000256" key="7">
    <source>
        <dbReference type="ARBA" id="ARBA00023136"/>
    </source>
</evidence>
<comment type="subcellular location">
    <subcellularLocation>
        <location evidence="1">Membrane</location>
        <topology evidence="1">Multi-pass membrane protein</topology>
    </subcellularLocation>
</comment>
<evidence type="ECO:0000313" key="11">
    <source>
        <dbReference type="EMBL" id="KAF2968293.1"/>
    </source>
</evidence>
<evidence type="ECO:0000259" key="9">
    <source>
        <dbReference type="PROSITE" id="PS50893"/>
    </source>
</evidence>
<feature type="transmembrane region" description="Helical" evidence="8">
    <location>
        <begin position="91"/>
        <end position="111"/>
    </location>
</feature>
<feature type="transmembrane region" description="Helical" evidence="8">
    <location>
        <begin position="824"/>
        <end position="845"/>
    </location>
</feature>
<dbReference type="Gene3D" id="1.20.1560.10">
    <property type="entry name" value="ABC transporter type 1, transmembrane domain"/>
    <property type="match status" value="2"/>
</dbReference>
<dbReference type="PANTHER" id="PTHR24223">
    <property type="entry name" value="ATP-BINDING CASSETTE SUB-FAMILY C"/>
    <property type="match status" value="1"/>
</dbReference>
<proteinExistence type="predicted"/>
<evidence type="ECO:0000256" key="4">
    <source>
        <dbReference type="ARBA" id="ARBA00022741"/>
    </source>
</evidence>
<dbReference type="CDD" id="cd18580">
    <property type="entry name" value="ABC_6TM_ABCC_D2"/>
    <property type="match status" value="1"/>
</dbReference>
<dbReference type="PROSITE" id="PS50929">
    <property type="entry name" value="ABC_TM1F"/>
    <property type="match status" value="2"/>
</dbReference>
<evidence type="ECO:0000256" key="6">
    <source>
        <dbReference type="ARBA" id="ARBA00022989"/>
    </source>
</evidence>
<organism evidence="11 12">
    <name type="scientific">Xylaria multiplex</name>
    <dbReference type="NCBI Taxonomy" id="323545"/>
    <lineage>
        <taxon>Eukaryota</taxon>
        <taxon>Fungi</taxon>
        <taxon>Dikarya</taxon>
        <taxon>Ascomycota</taxon>
        <taxon>Pezizomycotina</taxon>
        <taxon>Sordariomycetes</taxon>
        <taxon>Xylariomycetidae</taxon>
        <taxon>Xylariales</taxon>
        <taxon>Xylariaceae</taxon>
        <taxon>Xylaria</taxon>
    </lineage>
</organism>
<dbReference type="SMART" id="SM00382">
    <property type="entry name" value="AAA"/>
    <property type="match status" value="2"/>
</dbReference>
<dbReference type="GO" id="GO:0005524">
    <property type="term" value="F:ATP binding"/>
    <property type="evidence" value="ECO:0007669"/>
    <property type="project" value="UniProtKB-KW"/>
</dbReference>
<dbReference type="EMBL" id="WUBL01000053">
    <property type="protein sequence ID" value="KAF2968293.1"/>
    <property type="molecule type" value="Genomic_DNA"/>
</dbReference>